<organism evidence="3 5">
    <name type="scientific">Medicago truncatula</name>
    <name type="common">Barrel medic</name>
    <name type="synonym">Medicago tribuloides</name>
    <dbReference type="NCBI Taxonomy" id="3880"/>
    <lineage>
        <taxon>Eukaryota</taxon>
        <taxon>Viridiplantae</taxon>
        <taxon>Streptophyta</taxon>
        <taxon>Embryophyta</taxon>
        <taxon>Tracheophyta</taxon>
        <taxon>Spermatophyta</taxon>
        <taxon>Magnoliopsida</taxon>
        <taxon>eudicotyledons</taxon>
        <taxon>Gunneridae</taxon>
        <taxon>Pentapetalae</taxon>
        <taxon>rosids</taxon>
        <taxon>fabids</taxon>
        <taxon>Fabales</taxon>
        <taxon>Fabaceae</taxon>
        <taxon>Papilionoideae</taxon>
        <taxon>50 kb inversion clade</taxon>
        <taxon>NPAAA clade</taxon>
        <taxon>Hologalegina</taxon>
        <taxon>IRL clade</taxon>
        <taxon>Trifolieae</taxon>
        <taxon>Medicago</taxon>
    </lineage>
</organism>
<dbReference type="Pfam" id="PF00646">
    <property type="entry name" value="F-box"/>
    <property type="match status" value="1"/>
</dbReference>
<dbReference type="EMBL" id="CM001217">
    <property type="protein sequence ID" value="KEH44165.1"/>
    <property type="molecule type" value="Genomic_DNA"/>
</dbReference>
<reference evidence="3 5" key="2">
    <citation type="journal article" date="2014" name="BMC Genomics">
        <title>An improved genome release (version Mt4.0) for the model legume Medicago truncatula.</title>
        <authorList>
            <person name="Tang H."/>
            <person name="Krishnakumar V."/>
            <person name="Bidwell S."/>
            <person name="Rosen B."/>
            <person name="Chan A."/>
            <person name="Zhou S."/>
            <person name="Gentzbittel L."/>
            <person name="Childs K.L."/>
            <person name="Yandell M."/>
            <person name="Gundlach H."/>
            <person name="Mayer K.F."/>
            <person name="Schwartz D.C."/>
            <person name="Town C.D."/>
        </authorList>
    </citation>
    <scope>GENOME REANNOTATION</scope>
    <source>
        <strain evidence="3">A17</strain>
        <strain evidence="4 5">cv. Jemalong A17</strain>
    </source>
</reference>
<dbReference type="PaxDb" id="3880-AES85578"/>
<evidence type="ECO:0000259" key="1">
    <source>
        <dbReference type="Pfam" id="PF00646"/>
    </source>
</evidence>
<dbReference type="AlphaFoldDB" id="A0A072W1J8"/>
<evidence type="ECO:0000259" key="2">
    <source>
        <dbReference type="Pfam" id="PF03478"/>
    </source>
</evidence>
<sequence length="354" mass="41110">MMKIARNEADELAFRKAVKVSFQVRRKNYNGILKVLKEFQDQSVKGLLKGHTDRITLPFQFETTGKKLKKVEENRDFPWDVLDIISKTLDFDDLFQFAGVCKNWRGDNNSFMLINPFTRINKVINTSNFEVQSYMFANHALLAFGKCSEEFVLVVLCQDSMSLHVYQSRNCGWVTYSTMENQGRVVDFVIFHNIIYVVTDKANIGVLSLNSANIKFLKLKSISDATTSLWLRLVNCDDQLLVVDMKFNFIRNAYKIDFSTMTYVELETLGDIALFCVSNMLEKSCYALRNPNMWGYESNSVYVISVLSTTCIMYSWDDKKSQKYITLPNPHDTGFSMFDWCFRHLRHEVDYSLV</sequence>
<feature type="domain" description="F-box" evidence="1">
    <location>
        <begin position="76"/>
        <end position="105"/>
    </location>
</feature>
<dbReference type="Pfam" id="PF03478">
    <property type="entry name" value="Beta-prop_KIB1-4"/>
    <property type="match status" value="1"/>
</dbReference>
<name>A0A072W1J8_MEDTR</name>
<dbReference type="EnsemblPlants" id="KEH44165">
    <property type="protein sequence ID" value="KEH44165"/>
    <property type="gene ID" value="MTR_1g109340"/>
</dbReference>
<dbReference type="InterPro" id="IPR005174">
    <property type="entry name" value="KIB1-4_b-propeller"/>
</dbReference>
<accession>A0A072W1J8</accession>
<reference evidence="4" key="3">
    <citation type="submission" date="2015-04" db="UniProtKB">
        <authorList>
            <consortium name="EnsemblPlants"/>
        </authorList>
    </citation>
    <scope>IDENTIFICATION</scope>
    <source>
        <strain evidence="4">cv. Jemalong A17</strain>
    </source>
</reference>
<dbReference type="PANTHER" id="PTHR33800">
    <property type="entry name" value="OS06G0113600 PROTEIN"/>
    <property type="match status" value="1"/>
</dbReference>
<protein>
    <submittedName>
        <fullName evidence="3 4">Uncharacterized protein</fullName>
    </submittedName>
</protein>
<evidence type="ECO:0000313" key="3">
    <source>
        <dbReference type="EMBL" id="KEH44165.1"/>
    </source>
</evidence>
<dbReference type="PANTHER" id="PTHR33800:SF13">
    <property type="entry name" value="OS06G0113600 PROTEIN"/>
    <property type="match status" value="1"/>
</dbReference>
<feature type="domain" description="KIB1-4 beta-propeller" evidence="2">
    <location>
        <begin position="107"/>
        <end position="311"/>
    </location>
</feature>
<proteinExistence type="predicted"/>
<dbReference type="InterPro" id="IPR001810">
    <property type="entry name" value="F-box_dom"/>
</dbReference>
<gene>
    <name evidence="3" type="ordered locus">MTR_1g109340</name>
</gene>
<evidence type="ECO:0000313" key="5">
    <source>
        <dbReference type="Proteomes" id="UP000002051"/>
    </source>
</evidence>
<keyword evidence="5" id="KW-1185">Reference proteome</keyword>
<dbReference type="HOGENOM" id="CLU_052098_0_0_1"/>
<dbReference type="Proteomes" id="UP000002051">
    <property type="component" value="Unassembled WGS sequence"/>
</dbReference>
<dbReference type="CDD" id="cd09917">
    <property type="entry name" value="F-box_SF"/>
    <property type="match status" value="1"/>
</dbReference>
<evidence type="ECO:0000313" key="4">
    <source>
        <dbReference type="EnsemblPlants" id="KEH44165"/>
    </source>
</evidence>
<reference evidence="3 5" key="1">
    <citation type="journal article" date="2011" name="Nature">
        <title>The Medicago genome provides insight into the evolution of rhizobial symbioses.</title>
        <authorList>
            <person name="Young N.D."/>
            <person name="Debelle F."/>
            <person name="Oldroyd G.E."/>
            <person name="Geurts R."/>
            <person name="Cannon S.B."/>
            <person name="Udvardi M.K."/>
            <person name="Benedito V.A."/>
            <person name="Mayer K.F."/>
            <person name="Gouzy J."/>
            <person name="Schoof H."/>
            <person name="Van de Peer Y."/>
            <person name="Proost S."/>
            <person name="Cook D.R."/>
            <person name="Meyers B.C."/>
            <person name="Spannagl M."/>
            <person name="Cheung F."/>
            <person name="De Mita S."/>
            <person name="Krishnakumar V."/>
            <person name="Gundlach H."/>
            <person name="Zhou S."/>
            <person name="Mudge J."/>
            <person name="Bharti A.K."/>
            <person name="Murray J.D."/>
            <person name="Naoumkina M.A."/>
            <person name="Rosen B."/>
            <person name="Silverstein K.A."/>
            <person name="Tang H."/>
            <person name="Rombauts S."/>
            <person name="Zhao P.X."/>
            <person name="Zhou P."/>
            <person name="Barbe V."/>
            <person name="Bardou P."/>
            <person name="Bechner M."/>
            <person name="Bellec A."/>
            <person name="Berger A."/>
            <person name="Berges H."/>
            <person name="Bidwell S."/>
            <person name="Bisseling T."/>
            <person name="Choisne N."/>
            <person name="Couloux A."/>
            <person name="Denny R."/>
            <person name="Deshpande S."/>
            <person name="Dai X."/>
            <person name="Doyle J.J."/>
            <person name="Dudez A.M."/>
            <person name="Farmer A.D."/>
            <person name="Fouteau S."/>
            <person name="Franken C."/>
            <person name="Gibelin C."/>
            <person name="Gish J."/>
            <person name="Goldstein S."/>
            <person name="Gonzalez A.J."/>
            <person name="Green P.J."/>
            <person name="Hallab A."/>
            <person name="Hartog M."/>
            <person name="Hua A."/>
            <person name="Humphray S.J."/>
            <person name="Jeong D.H."/>
            <person name="Jing Y."/>
            <person name="Jocker A."/>
            <person name="Kenton S.M."/>
            <person name="Kim D.J."/>
            <person name="Klee K."/>
            <person name="Lai H."/>
            <person name="Lang C."/>
            <person name="Lin S."/>
            <person name="Macmil S.L."/>
            <person name="Magdelenat G."/>
            <person name="Matthews L."/>
            <person name="McCorrison J."/>
            <person name="Monaghan E.L."/>
            <person name="Mun J.H."/>
            <person name="Najar F.Z."/>
            <person name="Nicholson C."/>
            <person name="Noirot C."/>
            <person name="O'Bleness M."/>
            <person name="Paule C.R."/>
            <person name="Poulain J."/>
            <person name="Prion F."/>
            <person name="Qin B."/>
            <person name="Qu C."/>
            <person name="Retzel E.F."/>
            <person name="Riddle C."/>
            <person name="Sallet E."/>
            <person name="Samain S."/>
            <person name="Samson N."/>
            <person name="Sanders I."/>
            <person name="Saurat O."/>
            <person name="Scarpelli C."/>
            <person name="Schiex T."/>
            <person name="Segurens B."/>
            <person name="Severin A.J."/>
            <person name="Sherrier D.J."/>
            <person name="Shi R."/>
            <person name="Sims S."/>
            <person name="Singer S.R."/>
            <person name="Sinharoy S."/>
            <person name="Sterck L."/>
            <person name="Viollet A."/>
            <person name="Wang B.B."/>
            <person name="Wang K."/>
            <person name="Wang M."/>
            <person name="Wang X."/>
            <person name="Warfsmann J."/>
            <person name="Weissenbach J."/>
            <person name="White D.D."/>
            <person name="White J.D."/>
            <person name="Wiley G.B."/>
            <person name="Wincker P."/>
            <person name="Xing Y."/>
            <person name="Yang L."/>
            <person name="Yao Z."/>
            <person name="Ying F."/>
            <person name="Zhai J."/>
            <person name="Zhou L."/>
            <person name="Zuber A."/>
            <person name="Denarie J."/>
            <person name="Dixon R.A."/>
            <person name="May G.D."/>
            <person name="Schwartz D.C."/>
            <person name="Rogers J."/>
            <person name="Quetier F."/>
            <person name="Town C.D."/>
            <person name="Roe B.A."/>
        </authorList>
    </citation>
    <scope>NUCLEOTIDE SEQUENCE [LARGE SCALE GENOMIC DNA]</scope>
    <source>
        <strain evidence="3">A17</strain>
        <strain evidence="4 5">cv. Jemalong A17</strain>
    </source>
</reference>